<feature type="chain" id="PRO_5043909928" description="EGF-like domain-containing protein" evidence="3">
    <location>
        <begin position="25"/>
        <end position="239"/>
    </location>
</feature>
<evidence type="ECO:0000256" key="3">
    <source>
        <dbReference type="SAM" id="SignalP"/>
    </source>
</evidence>
<proteinExistence type="predicted"/>
<keyword evidence="2" id="KW-1133">Transmembrane helix</keyword>
<accession>A0AAV3YY54</accession>
<dbReference type="AlphaFoldDB" id="A0AAV3YY54"/>
<evidence type="ECO:0000256" key="1">
    <source>
        <dbReference type="SAM" id="MobiDB-lite"/>
    </source>
</evidence>
<feature type="compositionally biased region" description="Basic and acidic residues" evidence="1">
    <location>
        <begin position="38"/>
        <end position="59"/>
    </location>
</feature>
<gene>
    <name evidence="4" type="ORF">PoB_001433000</name>
</gene>
<keyword evidence="2" id="KW-0812">Transmembrane</keyword>
<organism evidence="4 5">
    <name type="scientific">Plakobranchus ocellatus</name>
    <dbReference type="NCBI Taxonomy" id="259542"/>
    <lineage>
        <taxon>Eukaryota</taxon>
        <taxon>Metazoa</taxon>
        <taxon>Spiralia</taxon>
        <taxon>Lophotrochozoa</taxon>
        <taxon>Mollusca</taxon>
        <taxon>Gastropoda</taxon>
        <taxon>Heterobranchia</taxon>
        <taxon>Euthyneura</taxon>
        <taxon>Panpulmonata</taxon>
        <taxon>Sacoglossa</taxon>
        <taxon>Placobranchoidea</taxon>
        <taxon>Plakobranchidae</taxon>
        <taxon>Plakobranchus</taxon>
    </lineage>
</organism>
<keyword evidence="5" id="KW-1185">Reference proteome</keyword>
<feature type="signal peptide" evidence="3">
    <location>
        <begin position="1"/>
        <end position="24"/>
    </location>
</feature>
<comment type="caution">
    <text evidence="4">The sequence shown here is derived from an EMBL/GenBank/DDBJ whole genome shotgun (WGS) entry which is preliminary data.</text>
</comment>
<reference evidence="4 5" key="1">
    <citation type="journal article" date="2021" name="Elife">
        <title>Chloroplast acquisition without the gene transfer in kleptoplastic sea slugs, Plakobranchus ocellatus.</title>
        <authorList>
            <person name="Maeda T."/>
            <person name="Takahashi S."/>
            <person name="Yoshida T."/>
            <person name="Shimamura S."/>
            <person name="Takaki Y."/>
            <person name="Nagai Y."/>
            <person name="Toyoda A."/>
            <person name="Suzuki Y."/>
            <person name="Arimoto A."/>
            <person name="Ishii H."/>
            <person name="Satoh N."/>
            <person name="Nishiyama T."/>
            <person name="Hasebe M."/>
            <person name="Maruyama T."/>
            <person name="Minagawa J."/>
            <person name="Obokata J."/>
            <person name="Shigenobu S."/>
        </authorList>
    </citation>
    <scope>NUCLEOTIDE SEQUENCE [LARGE SCALE GENOMIC DNA]</scope>
</reference>
<evidence type="ECO:0000256" key="2">
    <source>
        <dbReference type="SAM" id="Phobius"/>
    </source>
</evidence>
<name>A0AAV3YY54_9GAST</name>
<evidence type="ECO:0000313" key="5">
    <source>
        <dbReference type="Proteomes" id="UP000735302"/>
    </source>
</evidence>
<feature type="transmembrane region" description="Helical" evidence="2">
    <location>
        <begin position="150"/>
        <end position="179"/>
    </location>
</feature>
<feature type="region of interest" description="Disordered" evidence="1">
    <location>
        <begin position="38"/>
        <end position="74"/>
    </location>
</feature>
<keyword evidence="3" id="KW-0732">Signal</keyword>
<dbReference type="Proteomes" id="UP000735302">
    <property type="component" value="Unassembled WGS sequence"/>
</dbReference>
<sequence length="239" mass="26896">MLLLRIPFCVVLCCLIFTQPCVSGRVVPYNTWFNSPDSVEKDDHARTEEPRESTAKPEETTETPSPTDLNPKNQSTPFLNYCETLPNGTEVCKTVCDEGTQIECLNGGLCVLDLNSMPTCSCWFSEEVYYRGPKCEDPVPSSTPQPSPTFPLLVIIVIAVACSIFAILIALNIATYVHFKRKKEMESMGRGVEIEVTYVEDEEQGNRESQGHTNALYFESPAIEYNDREHEYLKSKMES</sequence>
<protein>
    <recommendedName>
        <fullName evidence="6">EGF-like domain-containing protein</fullName>
    </recommendedName>
</protein>
<keyword evidence="2" id="KW-0472">Membrane</keyword>
<dbReference type="EMBL" id="BLXT01001803">
    <property type="protein sequence ID" value="GFN87824.1"/>
    <property type="molecule type" value="Genomic_DNA"/>
</dbReference>
<evidence type="ECO:0008006" key="6">
    <source>
        <dbReference type="Google" id="ProtNLM"/>
    </source>
</evidence>
<evidence type="ECO:0000313" key="4">
    <source>
        <dbReference type="EMBL" id="GFN87824.1"/>
    </source>
</evidence>